<sequence>MASSLSLLLLVLCSLAAAQARLRVFNLRATGLPSDALGVSDGYVKVSCGAVSLGKTAVLHNQVNPWWEEEFAYLSAKENDILRLEVFDSDLIFDDELGVCSRQLKKGTYDYQCSLEDGASLYYSYTLY</sequence>
<dbReference type="InterPro" id="IPR035892">
    <property type="entry name" value="C2_domain_sf"/>
</dbReference>
<dbReference type="PANTHER" id="PTHR46096">
    <property type="entry name" value="PERFORIN-1"/>
    <property type="match status" value="1"/>
</dbReference>
<keyword evidence="5" id="KW-1185">Reference proteome</keyword>
<dbReference type="Gene3D" id="2.60.40.150">
    <property type="entry name" value="C2 domain"/>
    <property type="match status" value="1"/>
</dbReference>
<feature type="signal peptide" evidence="2">
    <location>
        <begin position="1"/>
        <end position="20"/>
    </location>
</feature>
<organism evidence="4 5">
    <name type="scientific">Takifugu flavidus</name>
    <name type="common">sansaifugu</name>
    <dbReference type="NCBI Taxonomy" id="433684"/>
    <lineage>
        <taxon>Eukaryota</taxon>
        <taxon>Metazoa</taxon>
        <taxon>Chordata</taxon>
        <taxon>Craniata</taxon>
        <taxon>Vertebrata</taxon>
        <taxon>Euteleostomi</taxon>
        <taxon>Actinopterygii</taxon>
        <taxon>Neopterygii</taxon>
        <taxon>Teleostei</taxon>
        <taxon>Neoteleostei</taxon>
        <taxon>Acanthomorphata</taxon>
        <taxon>Eupercaria</taxon>
        <taxon>Tetraodontiformes</taxon>
        <taxon>Tetradontoidea</taxon>
        <taxon>Tetraodontidae</taxon>
        <taxon>Takifugu</taxon>
    </lineage>
</organism>
<keyword evidence="1 2" id="KW-0732">Signal</keyword>
<dbReference type="GO" id="GO:0001771">
    <property type="term" value="P:immunological synapse formation"/>
    <property type="evidence" value="ECO:0007669"/>
    <property type="project" value="TreeGrafter"/>
</dbReference>
<evidence type="ECO:0000256" key="2">
    <source>
        <dbReference type="SAM" id="SignalP"/>
    </source>
</evidence>
<dbReference type="GO" id="GO:0016020">
    <property type="term" value="C:membrane"/>
    <property type="evidence" value="ECO:0007669"/>
    <property type="project" value="TreeGrafter"/>
</dbReference>
<dbReference type="AlphaFoldDB" id="A0A5C6N2T9"/>
<dbReference type="Pfam" id="PF00168">
    <property type="entry name" value="C2"/>
    <property type="match status" value="1"/>
</dbReference>
<evidence type="ECO:0000256" key="1">
    <source>
        <dbReference type="ARBA" id="ARBA00022729"/>
    </source>
</evidence>
<dbReference type="SMART" id="SM00239">
    <property type="entry name" value="C2"/>
    <property type="match status" value="1"/>
</dbReference>
<feature type="domain" description="C2" evidence="3">
    <location>
        <begin position="1"/>
        <end position="117"/>
    </location>
</feature>
<gene>
    <name evidence="4" type="ORF">D4764_05G0011980</name>
</gene>
<name>A0A5C6N2T9_9TELE</name>
<feature type="chain" id="PRO_5022884188" description="C2 domain-containing protein" evidence="2">
    <location>
        <begin position="21"/>
        <end position="128"/>
    </location>
</feature>
<dbReference type="GO" id="GO:0022829">
    <property type="term" value="F:wide pore channel activity"/>
    <property type="evidence" value="ECO:0007669"/>
    <property type="project" value="TreeGrafter"/>
</dbReference>
<dbReference type="Proteomes" id="UP000324091">
    <property type="component" value="Chromosome 5"/>
</dbReference>
<accession>A0A5C6N2T9</accession>
<dbReference type="EMBL" id="RHFK02000018">
    <property type="protein sequence ID" value="TWW61108.1"/>
    <property type="molecule type" value="Genomic_DNA"/>
</dbReference>
<reference evidence="4 5" key="1">
    <citation type="submission" date="2019-04" db="EMBL/GenBank/DDBJ databases">
        <title>Chromosome genome assembly for Takifugu flavidus.</title>
        <authorList>
            <person name="Xiao S."/>
        </authorList>
    </citation>
    <scope>NUCLEOTIDE SEQUENCE [LARGE SCALE GENOMIC DNA]</scope>
    <source>
        <strain evidence="4">HTHZ2018</strain>
        <tissue evidence="4">Muscle</tissue>
    </source>
</reference>
<dbReference type="GO" id="GO:0001913">
    <property type="term" value="P:T cell mediated cytotoxicity"/>
    <property type="evidence" value="ECO:0007669"/>
    <property type="project" value="TreeGrafter"/>
</dbReference>
<protein>
    <recommendedName>
        <fullName evidence="3">C2 domain-containing protein</fullName>
    </recommendedName>
</protein>
<dbReference type="GO" id="GO:0051607">
    <property type="term" value="P:defense response to virus"/>
    <property type="evidence" value="ECO:0007669"/>
    <property type="project" value="TreeGrafter"/>
</dbReference>
<dbReference type="InterPro" id="IPR052784">
    <property type="entry name" value="Perforin-1_pore-forming"/>
</dbReference>
<evidence type="ECO:0000313" key="4">
    <source>
        <dbReference type="EMBL" id="TWW61108.1"/>
    </source>
</evidence>
<comment type="caution">
    <text evidence="4">The sequence shown here is derived from an EMBL/GenBank/DDBJ whole genome shotgun (WGS) entry which is preliminary data.</text>
</comment>
<dbReference type="SUPFAM" id="SSF49562">
    <property type="entry name" value="C2 domain (Calcium/lipid-binding domain, CaLB)"/>
    <property type="match status" value="1"/>
</dbReference>
<dbReference type="PANTHER" id="PTHR46096:SF3">
    <property type="entry name" value="PERFORIN-1"/>
    <property type="match status" value="1"/>
</dbReference>
<dbReference type="InterPro" id="IPR000008">
    <property type="entry name" value="C2_dom"/>
</dbReference>
<proteinExistence type="predicted"/>
<evidence type="ECO:0000259" key="3">
    <source>
        <dbReference type="PROSITE" id="PS50004"/>
    </source>
</evidence>
<dbReference type="PROSITE" id="PS50004">
    <property type="entry name" value="C2"/>
    <property type="match status" value="1"/>
</dbReference>
<evidence type="ECO:0000313" key="5">
    <source>
        <dbReference type="Proteomes" id="UP000324091"/>
    </source>
</evidence>